<sequence length="123" mass="12994">MVARALLIENVFARRTGTNLFGVVNALGDIGRLSIETDQDAHGLAVIAVGLAVVTNSLDRVAHNARDIDITRSCDFAGDDGQACGHEGLTCDTTHWVVGQHGIENGIGDLISHLVGMTLGDRF</sequence>
<gene>
    <name evidence="1" type="ORF">UFOPK3785_01922</name>
</gene>
<organism evidence="1">
    <name type="scientific">freshwater metagenome</name>
    <dbReference type="NCBI Taxonomy" id="449393"/>
    <lineage>
        <taxon>unclassified sequences</taxon>
        <taxon>metagenomes</taxon>
        <taxon>ecological metagenomes</taxon>
    </lineage>
</organism>
<evidence type="ECO:0000313" key="1">
    <source>
        <dbReference type="EMBL" id="CAB4965655.1"/>
    </source>
</evidence>
<name>A0A6J7LDC4_9ZZZZ</name>
<protein>
    <submittedName>
        <fullName evidence="1">Unannotated protein</fullName>
    </submittedName>
</protein>
<dbReference type="AlphaFoldDB" id="A0A6J7LDC4"/>
<proteinExistence type="predicted"/>
<accession>A0A6J7LDC4</accession>
<reference evidence="1" key="1">
    <citation type="submission" date="2020-05" db="EMBL/GenBank/DDBJ databases">
        <authorList>
            <person name="Chiriac C."/>
            <person name="Salcher M."/>
            <person name="Ghai R."/>
            <person name="Kavagutti S V."/>
        </authorList>
    </citation>
    <scope>NUCLEOTIDE SEQUENCE</scope>
</reference>
<dbReference type="EMBL" id="CAFBNJ010000155">
    <property type="protein sequence ID" value="CAB4965655.1"/>
    <property type="molecule type" value="Genomic_DNA"/>
</dbReference>